<evidence type="ECO:0000256" key="4">
    <source>
        <dbReference type="ARBA" id="ARBA00022857"/>
    </source>
</evidence>
<keyword evidence="5 13" id="KW-1133">Transmembrane helix</keyword>
<evidence type="ECO:0000256" key="5">
    <source>
        <dbReference type="ARBA" id="ARBA00022989"/>
    </source>
</evidence>
<evidence type="ECO:0000256" key="9">
    <source>
        <dbReference type="ARBA" id="ARBA00059620"/>
    </source>
</evidence>
<feature type="domain" description="Ketoreductase" evidence="14">
    <location>
        <begin position="38"/>
        <end position="184"/>
    </location>
</feature>
<dbReference type="SUPFAM" id="SSF51735">
    <property type="entry name" value="NAD(P)-binding Rossmann-fold domains"/>
    <property type="match status" value="1"/>
</dbReference>
<dbReference type="Gene3D" id="3.40.50.720">
    <property type="entry name" value="NAD(P)-binding Rossmann-like Domain"/>
    <property type="match status" value="1"/>
</dbReference>
<comment type="caution">
    <text evidence="15">The sequence shown here is derived from an EMBL/GenBank/DDBJ whole genome shotgun (WGS) entry which is preliminary data.</text>
</comment>
<comment type="similarity">
    <text evidence="2 12">Belongs to the short-chain dehydrogenases/reductases (SDR) family.</text>
</comment>
<keyword evidence="6" id="KW-0560">Oxidoreductase</keyword>
<dbReference type="PANTHER" id="PTHR24322:SF483">
    <property type="entry name" value="SHORT-CHAIN DEHYDROGENASE_REDUCTASE 3"/>
    <property type="match status" value="1"/>
</dbReference>
<evidence type="ECO:0000256" key="13">
    <source>
        <dbReference type="SAM" id="Phobius"/>
    </source>
</evidence>
<dbReference type="SMART" id="SM00822">
    <property type="entry name" value="PKS_KR"/>
    <property type="match status" value="1"/>
</dbReference>
<organism evidence="15 16">
    <name type="scientific">Elysia marginata</name>
    <dbReference type="NCBI Taxonomy" id="1093978"/>
    <lineage>
        <taxon>Eukaryota</taxon>
        <taxon>Metazoa</taxon>
        <taxon>Spiralia</taxon>
        <taxon>Lophotrochozoa</taxon>
        <taxon>Mollusca</taxon>
        <taxon>Gastropoda</taxon>
        <taxon>Heterobranchia</taxon>
        <taxon>Euthyneura</taxon>
        <taxon>Panpulmonata</taxon>
        <taxon>Sacoglossa</taxon>
        <taxon>Placobranchoidea</taxon>
        <taxon>Plakobranchidae</taxon>
        <taxon>Elysia</taxon>
    </lineage>
</organism>
<gene>
    <name evidence="15" type="ORF">ElyMa_006955100</name>
</gene>
<dbReference type="PRINTS" id="PR00080">
    <property type="entry name" value="SDRFAMILY"/>
</dbReference>
<comment type="function">
    <text evidence="9">Catalyzes the reduction of all-trans-retinal to all-trans-retinol in the presence of NADPH.</text>
</comment>
<keyword evidence="4" id="KW-0521">NADP</keyword>
<keyword evidence="7" id="KW-0443">Lipid metabolism</keyword>
<feature type="transmembrane region" description="Helical" evidence="13">
    <location>
        <begin position="267"/>
        <end position="290"/>
    </location>
</feature>
<evidence type="ECO:0000313" key="16">
    <source>
        <dbReference type="Proteomes" id="UP000762676"/>
    </source>
</evidence>
<dbReference type="GO" id="GO:0016020">
    <property type="term" value="C:membrane"/>
    <property type="evidence" value="ECO:0007669"/>
    <property type="project" value="UniProtKB-SubCell"/>
</dbReference>
<dbReference type="PRINTS" id="PR00081">
    <property type="entry name" value="GDHRDH"/>
</dbReference>
<evidence type="ECO:0000313" key="15">
    <source>
        <dbReference type="EMBL" id="GFS22589.1"/>
    </source>
</evidence>
<dbReference type="Pfam" id="PF00106">
    <property type="entry name" value="adh_short"/>
    <property type="match status" value="1"/>
</dbReference>
<dbReference type="CDD" id="cd05339">
    <property type="entry name" value="17beta-HSDXI-like_SDR_c"/>
    <property type="match status" value="1"/>
</dbReference>
<name>A0AAV4JII1_9GAST</name>
<evidence type="ECO:0000256" key="11">
    <source>
        <dbReference type="ARBA" id="ARBA00082544"/>
    </source>
</evidence>
<keyword evidence="16" id="KW-1185">Reference proteome</keyword>
<proteinExistence type="inferred from homology"/>
<dbReference type="EMBL" id="BMAT01013903">
    <property type="protein sequence ID" value="GFS22589.1"/>
    <property type="molecule type" value="Genomic_DNA"/>
</dbReference>
<evidence type="ECO:0000256" key="2">
    <source>
        <dbReference type="ARBA" id="ARBA00006484"/>
    </source>
</evidence>
<evidence type="ECO:0000256" key="10">
    <source>
        <dbReference type="ARBA" id="ARBA00068717"/>
    </source>
</evidence>
<evidence type="ECO:0000259" key="14">
    <source>
        <dbReference type="SMART" id="SM00822"/>
    </source>
</evidence>
<evidence type="ECO:0000256" key="3">
    <source>
        <dbReference type="ARBA" id="ARBA00022692"/>
    </source>
</evidence>
<accession>A0AAV4JII1</accession>
<sequence>MAFQTLSTAWGFVRTLCFILWKSIVHWLKPSEKDLTEDVILITGGGRGIGRSLALQFAQKQPKHIILWERNEAALSHTAKEVQMLGVNCSFMVCDVSSKDQVYALAKEVQAKFGHVTILVNNAGVVNPGSFLVNKNEKIEQTLHTNTFAHFWTTRAFLPSMIESNRGHIVTVSSMLGLAGLNGVVDYCTSKFAVTGFSEALKMELRDMGVTGVNLTTVHPYLVDNAMFAGATTRFPSLFPPVTEKYLSQKITAAVLSNRSVLCVPKLMYFVVLFYCIAPVSAVLAVMKFLQVNKTIDNLHSQTSADSSLLVKRPST</sequence>
<dbReference type="InterPro" id="IPR002347">
    <property type="entry name" value="SDR_fam"/>
</dbReference>
<reference evidence="15 16" key="1">
    <citation type="journal article" date="2021" name="Elife">
        <title>Chloroplast acquisition without the gene transfer in kleptoplastic sea slugs, Plakobranchus ocellatus.</title>
        <authorList>
            <person name="Maeda T."/>
            <person name="Takahashi S."/>
            <person name="Yoshida T."/>
            <person name="Shimamura S."/>
            <person name="Takaki Y."/>
            <person name="Nagai Y."/>
            <person name="Toyoda A."/>
            <person name="Suzuki Y."/>
            <person name="Arimoto A."/>
            <person name="Ishii H."/>
            <person name="Satoh N."/>
            <person name="Nishiyama T."/>
            <person name="Hasebe M."/>
            <person name="Maruyama T."/>
            <person name="Minagawa J."/>
            <person name="Obokata J."/>
            <person name="Shigenobu S."/>
        </authorList>
    </citation>
    <scope>NUCLEOTIDE SEQUENCE [LARGE SCALE GENOMIC DNA]</scope>
</reference>
<dbReference type="Proteomes" id="UP000762676">
    <property type="component" value="Unassembled WGS sequence"/>
</dbReference>
<comment type="subcellular location">
    <subcellularLocation>
        <location evidence="1">Membrane</location>
        <topology evidence="1">Multi-pass membrane protein</topology>
    </subcellularLocation>
</comment>
<evidence type="ECO:0000256" key="1">
    <source>
        <dbReference type="ARBA" id="ARBA00004141"/>
    </source>
</evidence>
<protein>
    <recommendedName>
        <fullName evidence="10">Short-chain dehydrogenase/reductase 3</fullName>
    </recommendedName>
    <alternativeName>
        <fullName evidence="11">Retinal short-chain dehydrogenase/reductase 1</fullName>
    </alternativeName>
</protein>
<keyword evidence="3 13" id="KW-0812">Transmembrane</keyword>
<evidence type="ECO:0000256" key="12">
    <source>
        <dbReference type="RuleBase" id="RU000363"/>
    </source>
</evidence>
<dbReference type="InterPro" id="IPR057326">
    <property type="entry name" value="KR_dom"/>
</dbReference>
<dbReference type="PANTHER" id="PTHR24322">
    <property type="entry name" value="PKSB"/>
    <property type="match status" value="1"/>
</dbReference>
<evidence type="ECO:0000256" key="8">
    <source>
        <dbReference type="ARBA" id="ARBA00023136"/>
    </source>
</evidence>
<dbReference type="AlphaFoldDB" id="A0AAV4JII1"/>
<dbReference type="GO" id="GO:0052650">
    <property type="term" value="F:all-trans-retinol dehydrogenase (NADP+) activity"/>
    <property type="evidence" value="ECO:0007669"/>
    <property type="project" value="UniProtKB-ARBA"/>
</dbReference>
<dbReference type="GO" id="GO:0005811">
    <property type="term" value="C:lipid droplet"/>
    <property type="evidence" value="ECO:0007669"/>
    <property type="project" value="TreeGrafter"/>
</dbReference>
<dbReference type="InterPro" id="IPR036291">
    <property type="entry name" value="NAD(P)-bd_dom_sf"/>
</dbReference>
<evidence type="ECO:0000256" key="7">
    <source>
        <dbReference type="ARBA" id="ARBA00023098"/>
    </source>
</evidence>
<dbReference type="FunFam" id="3.40.50.720:FF:000131">
    <property type="entry name" value="Short-chain dehydrogenase/reductase 3"/>
    <property type="match status" value="1"/>
</dbReference>
<keyword evidence="8 13" id="KW-0472">Membrane</keyword>
<evidence type="ECO:0000256" key="6">
    <source>
        <dbReference type="ARBA" id="ARBA00023002"/>
    </source>
</evidence>